<dbReference type="PIRSF" id="PIRSF016838">
    <property type="entry name" value="PafC"/>
    <property type="match status" value="1"/>
</dbReference>
<dbReference type="EMBL" id="BSDR01000001">
    <property type="protein sequence ID" value="GLI35441.1"/>
    <property type="molecule type" value="Genomic_DNA"/>
</dbReference>
<evidence type="ECO:0000259" key="1">
    <source>
        <dbReference type="Pfam" id="PF13280"/>
    </source>
</evidence>
<organism evidence="3 4">
    <name type="scientific">Desulforhabdus amnigena</name>
    <dbReference type="NCBI Taxonomy" id="40218"/>
    <lineage>
        <taxon>Bacteria</taxon>
        <taxon>Pseudomonadati</taxon>
        <taxon>Thermodesulfobacteriota</taxon>
        <taxon>Syntrophobacteria</taxon>
        <taxon>Syntrophobacterales</taxon>
        <taxon>Syntrophobacteraceae</taxon>
        <taxon>Desulforhabdus</taxon>
    </lineage>
</organism>
<dbReference type="RefSeq" id="WP_281795262.1">
    <property type="nucleotide sequence ID" value="NZ_BSDR01000001.1"/>
</dbReference>
<dbReference type="InterPro" id="IPR057727">
    <property type="entry name" value="WCX_dom"/>
</dbReference>
<dbReference type="PANTHER" id="PTHR34580">
    <property type="match status" value="1"/>
</dbReference>
<dbReference type="GO" id="GO:0003677">
    <property type="term" value="F:DNA binding"/>
    <property type="evidence" value="ECO:0007669"/>
    <property type="project" value="UniProtKB-KW"/>
</dbReference>
<dbReference type="InterPro" id="IPR026881">
    <property type="entry name" value="WYL_dom"/>
</dbReference>
<dbReference type="InterPro" id="IPR028349">
    <property type="entry name" value="PafC-like"/>
</dbReference>
<sequence length="319" mass="37164">MRKYTSRLQRILKLAIEIKCQPRQSLQDLIARVGVSRAQFYKDREFLKGLGFQFHHDRKNDCFVIDQDCYLPAEDLSLSERFALIMAVRQLSTTGDYFLSYHGFLAARKLISGLQGPLRESVSNLFDDLVFREGFGCDAAVLEKLQLAISESRRVRIRYQKPSESETSEYEIDPYSIFFRKRSLYLEAFSVKSKEIRTYRVSRMRKVEFTAMHFQRLEGYDFAKRNRSVFSVFGGEEPQRVAVRFNAHARPYIEESLWHHSQKIVPSGDGGILLTVEVAEPREVLWWAMGWGADAEIVEPAWLREEARESVKKMSELYG</sequence>
<feature type="domain" description="WYL" evidence="1">
    <location>
        <begin position="141"/>
        <end position="208"/>
    </location>
</feature>
<protein>
    <submittedName>
        <fullName evidence="3">DNA-binding protein</fullName>
    </submittedName>
</protein>
<gene>
    <name evidence="3" type="ORF">DAMNIGENAA_28740</name>
</gene>
<dbReference type="Pfam" id="PF13280">
    <property type="entry name" value="WYL"/>
    <property type="match status" value="1"/>
</dbReference>
<reference evidence="3" key="1">
    <citation type="submission" date="2022-12" db="EMBL/GenBank/DDBJ databases">
        <title>Reference genome sequencing for broad-spectrum identification of bacterial and archaeal isolates by mass spectrometry.</title>
        <authorList>
            <person name="Sekiguchi Y."/>
            <person name="Tourlousse D.M."/>
        </authorList>
    </citation>
    <scope>NUCLEOTIDE SEQUENCE</scope>
    <source>
        <strain evidence="3">ASRB1</strain>
    </source>
</reference>
<dbReference type="AlphaFoldDB" id="A0A9W6FV29"/>
<comment type="caution">
    <text evidence="3">The sequence shown here is derived from an EMBL/GenBank/DDBJ whole genome shotgun (WGS) entry which is preliminary data.</text>
</comment>
<keyword evidence="3" id="KW-0238">DNA-binding</keyword>
<evidence type="ECO:0000313" key="3">
    <source>
        <dbReference type="EMBL" id="GLI35441.1"/>
    </source>
</evidence>
<dbReference type="PANTHER" id="PTHR34580:SF1">
    <property type="entry name" value="PROTEIN PAFC"/>
    <property type="match status" value="1"/>
</dbReference>
<evidence type="ECO:0000313" key="4">
    <source>
        <dbReference type="Proteomes" id="UP001144372"/>
    </source>
</evidence>
<keyword evidence="4" id="KW-1185">Reference proteome</keyword>
<evidence type="ECO:0000259" key="2">
    <source>
        <dbReference type="Pfam" id="PF25583"/>
    </source>
</evidence>
<proteinExistence type="predicted"/>
<dbReference type="Pfam" id="PF25583">
    <property type="entry name" value="WCX"/>
    <property type="match status" value="1"/>
</dbReference>
<accession>A0A9W6FV29</accession>
<dbReference type="InterPro" id="IPR051534">
    <property type="entry name" value="CBASS_pafABC_assoc_protein"/>
</dbReference>
<dbReference type="Proteomes" id="UP001144372">
    <property type="component" value="Unassembled WGS sequence"/>
</dbReference>
<dbReference type="PROSITE" id="PS52050">
    <property type="entry name" value="WYL"/>
    <property type="match status" value="1"/>
</dbReference>
<feature type="domain" description="WCX" evidence="2">
    <location>
        <begin position="238"/>
        <end position="314"/>
    </location>
</feature>
<name>A0A9W6FV29_9BACT</name>